<evidence type="ECO:0000313" key="2">
    <source>
        <dbReference type="EMBL" id="MEQ2186930.1"/>
    </source>
</evidence>
<organism evidence="2 3">
    <name type="scientific">Goodea atripinnis</name>
    <dbReference type="NCBI Taxonomy" id="208336"/>
    <lineage>
        <taxon>Eukaryota</taxon>
        <taxon>Metazoa</taxon>
        <taxon>Chordata</taxon>
        <taxon>Craniata</taxon>
        <taxon>Vertebrata</taxon>
        <taxon>Euteleostomi</taxon>
        <taxon>Actinopterygii</taxon>
        <taxon>Neopterygii</taxon>
        <taxon>Teleostei</taxon>
        <taxon>Neoteleostei</taxon>
        <taxon>Acanthomorphata</taxon>
        <taxon>Ovalentaria</taxon>
        <taxon>Atherinomorphae</taxon>
        <taxon>Cyprinodontiformes</taxon>
        <taxon>Goodeidae</taxon>
        <taxon>Goodea</taxon>
    </lineage>
</organism>
<name>A0ABV0PTV1_9TELE</name>
<accession>A0ABV0PTV1</accession>
<sequence>MAGLNHAPYIPAHQLQSLNQLAALLGVKRDGLSLEEQMDQAALVYMDLLDGKDKPVAGSTCELNKCLIGISRKRPFQYQGLRFILGYIRFALKNNYSNV</sequence>
<evidence type="ECO:0000259" key="1">
    <source>
        <dbReference type="Pfam" id="PF18293"/>
    </source>
</evidence>
<comment type="caution">
    <text evidence="2">The sequence shown here is derived from an EMBL/GenBank/DDBJ whole genome shotgun (WGS) entry which is preliminary data.</text>
</comment>
<protein>
    <recommendedName>
        <fullName evidence="1">Caprin-1 dimerization domain-containing protein</fullName>
    </recommendedName>
</protein>
<dbReference type="InterPro" id="IPR041637">
    <property type="entry name" value="Caprin-1_dimer"/>
</dbReference>
<dbReference type="Proteomes" id="UP001476798">
    <property type="component" value="Unassembled WGS sequence"/>
</dbReference>
<gene>
    <name evidence="2" type="ORF">GOODEAATRI_033852</name>
</gene>
<reference evidence="2 3" key="1">
    <citation type="submission" date="2021-06" db="EMBL/GenBank/DDBJ databases">
        <authorList>
            <person name="Palmer J.M."/>
        </authorList>
    </citation>
    <scope>NUCLEOTIDE SEQUENCE [LARGE SCALE GENOMIC DNA]</scope>
    <source>
        <strain evidence="2 3">GA_2019</strain>
        <tissue evidence="2">Muscle</tissue>
    </source>
</reference>
<keyword evidence="3" id="KW-1185">Reference proteome</keyword>
<dbReference type="EMBL" id="JAHRIO010087518">
    <property type="protein sequence ID" value="MEQ2186930.1"/>
    <property type="molecule type" value="Genomic_DNA"/>
</dbReference>
<proteinExistence type="predicted"/>
<feature type="domain" description="Caprin-1 dimerization" evidence="1">
    <location>
        <begin position="2"/>
        <end position="65"/>
    </location>
</feature>
<evidence type="ECO:0000313" key="3">
    <source>
        <dbReference type="Proteomes" id="UP001476798"/>
    </source>
</evidence>
<dbReference type="Pfam" id="PF18293">
    <property type="entry name" value="Caprin-1_dimer"/>
    <property type="match status" value="1"/>
</dbReference>